<evidence type="ECO:0000256" key="4">
    <source>
        <dbReference type="ARBA" id="ARBA00022692"/>
    </source>
</evidence>
<keyword evidence="5" id="KW-0653">Protein transport</keyword>
<organism evidence="9 10">
    <name type="scientific">Aeromonas allosaccharophila</name>
    <dbReference type="NCBI Taxonomy" id="656"/>
    <lineage>
        <taxon>Bacteria</taxon>
        <taxon>Pseudomonadati</taxon>
        <taxon>Pseudomonadota</taxon>
        <taxon>Gammaproteobacteria</taxon>
        <taxon>Aeromonadales</taxon>
        <taxon>Aeromonadaceae</taxon>
        <taxon>Aeromonas</taxon>
    </lineage>
</organism>
<feature type="transmembrane region" description="Helical" evidence="8">
    <location>
        <begin position="441"/>
        <end position="461"/>
    </location>
</feature>
<keyword evidence="7 8" id="KW-0472">Membrane</keyword>
<feature type="transmembrane region" description="Helical" evidence="8">
    <location>
        <begin position="211"/>
        <end position="232"/>
    </location>
</feature>
<dbReference type="Pfam" id="PF00854">
    <property type="entry name" value="PTR2"/>
    <property type="match status" value="1"/>
</dbReference>
<keyword evidence="5" id="KW-0571">Peptide transport</keyword>
<sequence>MSASTPHPHHAAVPPGSGALFFIQTFATLGFAVLYSTLVLYATKRLGFSESQANAMMGIFGAFNYGLHLFGGYLGGRYLSNRNLFVMGMVLQVIGCYLIAEMGITGLYWGLAMFLTGSGLNVTCLNMMLTQRFAPDDHRRESAFLWNYAGMNLGFFMGFSVAGYFQLTEDYRTLFLFATLGNVLAIIATLFFWPILADINTPLRHIKGRGFYLRMLGGLAILAMLVPALRLLLTHASFSGSFVLMLGAVVLVLLCVMTARHPDAAERNRMVAYLILALGSLIFWSLYQLAPMGLMLFSEHNINLTVFGLRVAPQWILNINTIVIVIGGPLMALLFKRLREQGWNIDIPSQFAASLFCMGLGMLVLPIGIHLAGADGLVAFKWIAIGYAMIGKLAPASLQGLMMGCWMMVTGVASVLAGYVSSAMPQNIGSSPVATNPGYSSVFNMLGWGSMAGGVVLLLLVPRLRQLIASKIAPQPAATAIPV</sequence>
<feature type="transmembrane region" description="Helical" evidence="8">
    <location>
        <begin position="315"/>
        <end position="335"/>
    </location>
</feature>
<feature type="transmembrane region" description="Helical" evidence="8">
    <location>
        <begin position="347"/>
        <end position="371"/>
    </location>
</feature>
<dbReference type="InterPro" id="IPR005279">
    <property type="entry name" value="Dipep/tripep_permease"/>
</dbReference>
<keyword evidence="3" id="KW-1003">Cell membrane</keyword>
<feature type="transmembrane region" description="Helical" evidence="8">
    <location>
        <begin position="55"/>
        <end position="76"/>
    </location>
</feature>
<evidence type="ECO:0000256" key="7">
    <source>
        <dbReference type="ARBA" id="ARBA00023136"/>
    </source>
</evidence>
<dbReference type="NCBIfam" id="TIGR00924">
    <property type="entry name" value="yjdL_sub1_fam"/>
    <property type="match status" value="1"/>
</dbReference>
<keyword evidence="2" id="KW-0813">Transport</keyword>
<evidence type="ECO:0000256" key="1">
    <source>
        <dbReference type="ARBA" id="ARBA00004651"/>
    </source>
</evidence>
<reference evidence="9" key="1">
    <citation type="submission" date="2023-02" db="EMBL/GenBank/DDBJ databases">
        <title>The sequence of Aeromonas allosaccharophila K520.</title>
        <authorList>
            <person name="Luo X."/>
        </authorList>
    </citation>
    <scope>NUCLEOTIDE SEQUENCE</scope>
    <source>
        <strain evidence="9">K520</strain>
    </source>
</reference>
<keyword evidence="6 8" id="KW-1133">Transmembrane helix</keyword>
<feature type="transmembrane region" description="Helical" evidence="8">
    <location>
        <begin position="377"/>
        <end position="394"/>
    </location>
</feature>
<dbReference type="SUPFAM" id="SSF103473">
    <property type="entry name" value="MFS general substrate transporter"/>
    <property type="match status" value="1"/>
</dbReference>
<gene>
    <name evidence="9" type="ORF">PYU98_20490</name>
</gene>
<feature type="transmembrane region" description="Helical" evidence="8">
    <location>
        <begin position="271"/>
        <end position="290"/>
    </location>
</feature>
<evidence type="ECO:0000313" key="9">
    <source>
        <dbReference type="EMBL" id="WED76237.1"/>
    </source>
</evidence>
<evidence type="ECO:0000256" key="5">
    <source>
        <dbReference type="ARBA" id="ARBA00022856"/>
    </source>
</evidence>
<dbReference type="GO" id="GO:0015833">
    <property type="term" value="P:peptide transport"/>
    <property type="evidence" value="ECO:0007669"/>
    <property type="project" value="UniProtKB-KW"/>
</dbReference>
<dbReference type="GO" id="GO:1904680">
    <property type="term" value="F:peptide transmembrane transporter activity"/>
    <property type="evidence" value="ECO:0007669"/>
    <property type="project" value="InterPro"/>
</dbReference>
<keyword evidence="4 8" id="KW-0812">Transmembrane</keyword>
<dbReference type="Proteomes" id="UP001213721">
    <property type="component" value="Chromosome"/>
</dbReference>
<dbReference type="GO" id="GO:0005886">
    <property type="term" value="C:plasma membrane"/>
    <property type="evidence" value="ECO:0007669"/>
    <property type="project" value="UniProtKB-SubCell"/>
</dbReference>
<dbReference type="InterPro" id="IPR000109">
    <property type="entry name" value="POT_fam"/>
</dbReference>
<feature type="transmembrane region" description="Helical" evidence="8">
    <location>
        <begin position="238"/>
        <end position="259"/>
    </location>
</feature>
<dbReference type="EMBL" id="CP118988">
    <property type="protein sequence ID" value="WED76237.1"/>
    <property type="molecule type" value="Genomic_DNA"/>
</dbReference>
<feature type="transmembrane region" description="Helical" evidence="8">
    <location>
        <begin position="401"/>
        <end position="421"/>
    </location>
</feature>
<protein>
    <submittedName>
        <fullName evidence="9">Oligopeptide:H+ symporter</fullName>
    </submittedName>
</protein>
<evidence type="ECO:0000256" key="8">
    <source>
        <dbReference type="SAM" id="Phobius"/>
    </source>
</evidence>
<dbReference type="PANTHER" id="PTHR23517">
    <property type="entry name" value="RESISTANCE PROTEIN MDTM, PUTATIVE-RELATED-RELATED"/>
    <property type="match status" value="1"/>
</dbReference>
<evidence type="ECO:0000313" key="10">
    <source>
        <dbReference type="Proteomes" id="UP001213721"/>
    </source>
</evidence>
<name>A0AAX3NTK2_9GAMM</name>
<dbReference type="PANTHER" id="PTHR23517:SF15">
    <property type="entry name" value="PROTON-DEPENDENT OLIGOPEPTIDE FAMILY TRANSPORT PROTEIN"/>
    <property type="match status" value="1"/>
</dbReference>
<feature type="transmembrane region" description="Helical" evidence="8">
    <location>
        <begin position="20"/>
        <end position="43"/>
    </location>
</feature>
<dbReference type="RefSeq" id="WP_275057012.1">
    <property type="nucleotide sequence ID" value="NZ_CP118988.1"/>
</dbReference>
<accession>A0AAX3NTK2</accession>
<dbReference type="Gene3D" id="1.20.1250.20">
    <property type="entry name" value="MFS general substrate transporter like domains"/>
    <property type="match status" value="1"/>
</dbReference>
<dbReference type="AlphaFoldDB" id="A0AAX3NTK2"/>
<comment type="subcellular location">
    <subcellularLocation>
        <location evidence="1">Cell membrane</location>
        <topology evidence="1">Multi-pass membrane protein</topology>
    </subcellularLocation>
</comment>
<dbReference type="InterPro" id="IPR036259">
    <property type="entry name" value="MFS_trans_sf"/>
</dbReference>
<evidence type="ECO:0000256" key="2">
    <source>
        <dbReference type="ARBA" id="ARBA00022448"/>
    </source>
</evidence>
<feature type="transmembrane region" description="Helical" evidence="8">
    <location>
        <begin position="145"/>
        <end position="167"/>
    </location>
</feature>
<evidence type="ECO:0000256" key="6">
    <source>
        <dbReference type="ARBA" id="ARBA00022989"/>
    </source>
</evidence>
<feature type="transmembrane region" description="Helical" evidence="8">
    <location>
        <begin position="173"/>
        <end position="199"/>
    </location>
</feature>
<proteinExistence type="predicted"/>
<evidence type="ECO:0000256" key="3">
    <source>
        <dbReference type="ARBA" id="ARBA00022475"/>
    </source>
</evidence>
<dbReference type="InterPro" id="IPR050171">
    <property type="entry name" value="MFS_Transporters"/>
</dbReference>
<feature type="transmembrane region" description="Helical" evidence="8">
    <location>
        <begin position="106"/>
        <end position="125"/>
    </location>
</feature>